<dbReference type="InterPro" id="IPR042106">
    <property type="entry name" value="Nuo/plastoQ_OxRdtase_6_NuoJ"/>
</dbReference>
<keyword evidence="3" id="KW-0560">Oxidoreductase</keyword>
<dbReference type="PANTHER" id="PTHR33269">
    <property type="entry name" value="NADH-UBIQUINONE OXIDOREDUCTASE CHAIN 6"/>
    <property type="match status" value="1"/>
</dbReference>
<dbReference type="EMBL" id="AP017470">
    <property type="protein sequence ID" value="BBB33221.1"/>
    <property type="molecule type" value="Genomic_DNA"/>
</dbReference>
<sequence length="175" mass="19022">MEALSQFLSHYLIYIVMGLSIVTALGIVFSKNAIHSVIAMLFTMILVAGIYLLFDSEFLAAVQLLVYAGGIIVLFLFVVLLVALHKLENLRLYNTYSLVSVILVIALIVLLGATFYAMPFGEAPKVVHNIIAGGSTEAVAMTLYTKFILPFEIASVLLLVALIGAIILTKARTEQ</sequence>
<evidence type="ECO:0000313" key="4">
    <source>
        <dbReference type="Proteomes" id="UP000595564"/>
    </source>
</evidence>
<comment type="function">
    <text evidence="2">NDH-1 shuttles electrons from NADH, via FMN and iron-sulfur (Fe-S) centers, to quinones in the respiratory chain. Couples the redox reaction to proton translocation (for every two electrons transferred, four hydrogen ions are translocated across the cytoplasmic membrane), and thus conserves the redox energy in a proton gradient.</text>
</comment>
<reference evidence="3 4" key="1">
    <citation type="journal article" date="2012" name="Extremophiles">
        <title>Thermotomaculum hydrothermale gen. nov., sp. nov., a novel heterotrophic thermophile within the phylum Acidobacteria from a deep-sea hydrothermal vent chimney in the Southern Okinawa Trough.</title>
        <authorList>
            <person name="Izumi H."/>
            <person name="Nunoura T."/>
            <person name="Miyazaki M."/>
            <person name="Mino S."/>
            <person name="Toki T."/>
            <person name="Takai K."/>
            <person name="Sako Y."/>
            <person name="Sawabe T."/>
            <person name="Nakagawa S."/>
        </authorList>
    </citation>
    <scope>NUCLEOTIDE SEQUENCE [LARGE SCALE GENOMIC DNA]</scope>
    <source>
        <strain evidence="3 4">AC55</strain>
    </source>
</reference>
<keyword evidence="4" id="KW-1185">Reference proteome</keyword>
<dbReference type="KEGG" id="thyd:TTHT_1751"/>
<dbReference type="Gene3D" id="1.20.120.1200">
    <property type="entry name" value="NADH-ubiquinone/plastoquinone oxidoreductase chain 6, subunit NuoJ"/>
    <property type="match status" value="1"/>
</dbReference>
<feature type="transmembrane region" description="Helical" evidence="2">
    <location>
        <begin position="96"/>
        <end position="118"/>
    </location>
</feature>
<organism evidence="3 4">
    <name type="scientific">Thermotomaculum hydrothermale</name>
    <dbReference type="NCBI Taxonomy" id="981385"/>
    <lineage>
        <taxon>Bacteria</taxon>
        <taxon>Pseudomonadati</taxon>
        <taxon>Acidobacteriota</taxon>
        <taxon>Holophagae</taxon>
        <taxon>Thermotomaculales</taxon>
        <taxon>Thermotomaculaceae</taxon>
        <taxon>Thermotomaculum</taxon>
    </lineage>
</organism>
<keyword evidence="2" id="KW-1003">Cell membrane</keyword>
<feature type="transmembrane region" description="Helical" evidence="2">
    <location>
        <begin position="60"/>
        <end position="84"/>
    </location>
</feature>
<protein>
    <recommendedName>
        <fullName evidence="2">NADH-quinone oxidoreductase subunit J</fullName>
        <ecNumber evidence="2">7.1.1.-</ecNumber>
    </recommendedName>
</protein>
<dbReference type="EC" id="7.1.1.-" evidence="2"/>
<dbReference type="GO" id="GO:0005886">
    <property type="term" value="C:plasma membrane"/>
    <property type="evidence" value="ECO:0007669"/>
    <property type="project" value="UniProtKB-SubCell"/>
</dbReference>
<evidence type="ECO:0000256" key="1">
    <source>
        <dbReference type="ARBA" id="ARBA00005698"/>
    </source>
</evidence>
<keyword evidence="2" id="KW-0874">Quinone</keyword>
<feature type="transmembrane region" description="Helical" evidence="2">
    <location>
        <begin position="12"/>
        <end position="30"/>
    </location>
</feature>
<name>A0A7R6PRX9_9BACT</name>
<dbReference type="AlphaFoldDB" id="A0A7R6PRX9"/>
<dbReference type="GO" id="GO:0048038">
    <property type="term" value="F:quinone binding"/>
    <property type="evidence" value="ECO:0007669"/>
    <property type="project" value="UniProtKB-UniRule"/>
</dbReference>
<dbReference type="GO" id="GO:0008137">
    <property type="term" value="F:NADH dehydrogenase (ubiquinone) activity"/>
    <property type="evidence" value="ECO:0007669"/>
    <property type="project" value="UniProtKB-UniRule"/>
</dbReference>
<gene>
    <name evidence="3" type="ORF">TTHT_1751</name>
</gene>
<dbReference type="Pfam" id="PF00499">
    <property type="entry name" value="Oxidored_q3"/>
    <property type="match status" value="1"/>
</dbReference>
<keyword evidence="2" id="KW-0472">Membrane</keyword>
<accession>A0A7R6PRX9</accession>
<dbReference type="GO" id="GO:0016491">
    <property type="term" value="F:oxidoreductase activity"/>
    <property type="evidence" value="ECO:0007669"/>
    <property type="project" value="UniProtKB-KW"/>
</dbReference>
<dbReference type="Proteomes" id="UP000595564">
    <property type="component" value="Chromosome"/>
</dbReference>
<feature type="transmembrane region" description="Helical" evidence="2">
    <location>
        <begin position="147"/>
        <end position="168"/>
    </location>
</feature>
<proteinExistence type="inferred from homology"/>
<keyword evidence="2" id="KW-0812">Transmembrane</keyword>
<dbReference type="InterPro" id="IPR001457">
    <property type="entry name" value="NADH_UbQ/plastoQ_OxRdtase_su6"/>
</dbReference>
<keyword evidence="2" id="KW-0520">NAD</keyword>
<dbReference type="PANTHER" id="PTHR33269:SF17">
    <property type="entry name" value="NADH-UBIQUINONE OXIDOREDUCTASE CHAIN 6"/>
    <property type="match status" value="1"/>
</dbReference>
<evidence type="ECO:0000313" key="3">
    <source>
        <dbReference type="EMBL" id="BBB33221.1"/>
    </source>
</evidence>
<comment type="subcellular location">
    <subcellularLocation>
        <location evidence="2">Cell membrane</location>
        <topology evidence="2">Multi-pass membrane protein</topology>
    </subcellularLocation>
</comment>
<evidence type="ECO:0000256" key="2">
    <source>
        <dbReference type="RuleBase" id="RU004429"/>
    </source>
</evidence>
<feature type="transmembrane region" description="Helical" evidence="2">
    <location>
        <begin position="37"/>
        <end position="54"/>
    </location>
</feature>
<comment type="similarity">
    <text evidence="1 2">Belongs to the complex I subunit 6 family.</text>
</comment>
<dbReference type="RefSeq" id="WP_201327524.1">
    <property type="nucleotide sequence ID" value="NZ_AP017470.1"/>
</dbReference>
<keyword evidence="2" id="KW-1133">Transmembrane helix</keyword>
<comment type="catalytic activity">
    <reaction evidence="2">
        <text>a quinone + NADH + 5 H(+)(in) = a quinol + NAD(+) + 4 H(+)(out)</text>
        <dbReference type="Rhea" id="RHEA:57888"/>
        <dbReference type="ChEBI" id="CHEBI:15378"/>
        <dbReference type="ChEBI" id="CHEBI:24646"/>
        <dbReference type="ChEBI" id="CHEBI:57540"/>
        <dbReference type="ChEBI" id="CHEBI:57945"/>
        <dbReference type="ChEBI" id="CHEBI:132124"/>
    </reaction>
</comment>